<name>A0AAV9CPV1_ACOCL</name>
<accession>A0AAV9CPV1</accession>
<reference evidence="1" key="1">
    <citation type="journal article" date="2023" name="Nat. Commun.">
        <title>Diploid and tetraploid genomes of Acorus and the evolution of monocots.</title>
        <authorList>
            <person name="Ma L."/>
            <person name="Liu K.W."/>
            <person name="Li Z."/>
            <person name="Hsiao Y.Y."/>
            <person name="Qi Y."/>
            <person name="Fu T."/>
            <person name="Tang G.D."/>
            <person name="Zhang D."/>
            <person name="Sun W.H."/>
            <person name="Liu D.K."/>
            <person name="Li Y."/>
            <person name="Chen G.Z."/>
            <person name="Liu X.D."/>
            <person name="Liao X.Y."/>
            <person name="Jiang Y.T."/>
            <person name="Yu X."/>
            <person name="Hao Y."/>
            <person name="Huang J."/>
            <person name="Zhao X.W."/>
            <person name="Ke S."/>
            <person name="Chen Y.Y."/>
            <person name="Wu W.L."/>
            <person name="Hsu J.L."/>
            <person name="Lin Y.F."/>
            <person name="Huang M.D."/>
            <person name="Li C.Y."/>
            <person name="Huang L."/>
            <person name="Wang Z.W."/>
            <person name="Zhao X."/>
            <person name="Zhong W.Y."/>
            <person name="Peng D.H."/>
            <person name="Ahmad S."/>
            <person name="Lan S."/>
            <person name="Zhang J.S."/>
            <person name="Tsai W.C."/>
            <person name="Van de Peer Y."/>
            <person name="Liu Z.J."/>
        </authorList>
    </citation>
    <scope>NUCLEOTIDE SEQUENCE</scope>
    <source>
        <strain evidence="1">CP</strain>
    </source>
</reference>
<dbReference type="EMBL" id="JAUJYO010000018">
    <property type="protein sequence ID" value="KAK1290905.1"/>
    <property type="molecule type" value="Genomic_DNA"/>
</dbReference>
<keyword evidence="2" id="KW-1185">Reference proteome</keyword>
<evidence type="ECO:0000313" key="2">
    <source>
        <dbReference type="Proteomes" id="UP001180020"/>
    </source>
</evidence>
<sequence>MLKGSDVMGNNGVKNMVYGQELVLGSHGQSSMAHPYWSSEHRDYGMDPQLRSVLHRYVLLFMGNSDKEYRGAILSDSLRKAHPYLQDNYNTITKFNA</sequence>
<comment type="caution">
    <text evidence="1">The sequence shown here is derived from an EMBL/GenBank/DDBJ whole genome shotgun (WGS) entry which is preliminary data.</text>
</comment>
<dbReference type="AlphaFoldDB" id="A0AAV9CPV1"/>
<evidence type="ECO:0000313" key="1">
    <source>
        <dbReference type="EMBL" id="KAK1290905.1"/>
    </source>
</evidence>
<dbReference type="Proteomes" id="UP001180020">
    <property type="component" value="Unassembled WGS sequence"/>
</dbReference>
<proteinExistence type="predicted"/>
<organism evidence="1 2">
    <name type="scientific">Acorus calamus</name>
    <name type="common">Sweet flag</name>
    <dbReference type="NCBI Taxonomy" id="4465"/>
    <lineage>
        <taxon>Eukaryota</taxon>
        <taxon>Viridiplantae</taxon>
        <taxon>Streptophyta</taxon>
        <taxon>Embryophyta</taxon>
        <taxon>Tracheophyta</taxon>
        <taxon>Spermatophyta</taxon>
        <taxon>Magnoliopsida</taxon>
        <taxon>Liliopsida</taxon>
        <taxon>Acoraceae</taxon>
        <taxon>Acorus</taxon>
    </lineage>
</organism>
<reference evidence="1" key="2">
    <citation type="submission" date="2023-06" db="EMBL/GenBank/DDBJ databases">
        <authorList>
            <person name="Ma L."/>
            <person name="Liu K.-W."/>
            <person name="Li Z."/>
            <person name="Hsiao Y.-Y."/>
            <person name="Qi Y."/>
            <person name="Fu T."/>
            <person name="Tang G."/>
            <person name="Zhang D."/>
            <person name="Sun W.-H."/>
            <person name="Liu D.-K."/>
            <person name="Li Y."/>
            <person name="Chen G.-Z."/>
            <person name="Liu X.-D."/>
            <person name="Liao X.-Y."/>
            <person name="Jiang Y.-T."/>
            <person name="Yu X."/>
            <person name="Hao Y."/>
            <person name="Huang J."/>
            <person name="Zhao X.-W."/>
            <person name="Ke S."/>
            <person name="Chen Y.-Y."/>
            <person name="Wu W.-L."/>
            <person name="Hsu J.-L."/>
            <person name="Lin Y.-F."/>
            <person name="Huang M.-D."/>
            <person name="Li C.-Y."/>
            <person name="Huang L."/>
            <person name="Wang Z.-W."/>
            <person name="Zhao X."/>
            <person name="Zhong W.-Y."/>
            <person name="Peng D.-H."/>
            <person name="Ahmad S."/>
            <person name="Lan S."/>
            <person name="Zhang J.-S."/>
            <person name="Tsai W.-C."/>
            <person name="Van De Peer Y."/>
            <person name="Liu Z.-J."/>
        </authorList>
    </citation>
    <scope>NUCLEOTIDE SEQUENCE</scope>
    <source>
        <strain evidence="1">CP</strain>
        <tissue evidence="1">Leaves</tissue>
    </source>
</reference>
<gene>
    <name evidence="1" type="ORF">QJS10_CPB18g01236</name>
</gene>
<protein>
    <submittedName>
        <fullName evidence="1">Uncharacterized protein</fullName>
    </submittedName>
</protein>